<dbReference type="EMBL" id="SLWY01000014">
    <property type="protein sequence ID" value="TCO80452.1"/>
    <property type="molecule type" value="Genomic_DNA"/>
</dbReference>
<dbReference type="GO" id="GO:0030170">
    <property type="term" value="F:pyridoxal phosphate binding"/>
    <property type="evidence" value="ECO:0007669"/>
    <property type="project" value="TreeGrafter"/>
</dbReference>
<comment type="similarity">
    <text evidence="2 5">Belongs to the DegT/DnrJ/EryC1 family.</text>
</comment>
<dbReference type="Proteomes" id="UP000295765">
    <property type="component" value="Unassembled WGS sequence"/>
</dbReference>
<feature type="active site" description="Proton acceptor" evidence="3">
    <location>
        <position position="204"/>
    </location>
</feature>
<dbReference type="PIRSF" id="PIRSF000390">
    <property type="entry name" value="PLP_StrS"/>
    <property type="match status" value="1"/>
</dbReference>
<dbReference type="SUPFAM" id="SSF53383">
    <property type="entry name" value="PLP-dependent transferases"/>
    <property type="match status" value="1"/>
</dbReference>
<accession>A0A4R2L3Z3</accession>
<name>A0A4R2L3Z3_9GAMM</name>
<gene>
    <name evidence="6" type="ORF">EV699_11496</name>
</gene>
<dbReference type="Gene3D" id="3.90.1150.10">
    <property type="entry name" value="Aspartate Aminotransferase, domain 1"/>
    <property type="match status" value="1"/>
</dbReference>
<organism evidence="6 7">
    <name type="scientific">Plasticicumulans lactativorans</name>
    <dbReference type="NCBI Taxonomy" id="1133106"/>
    <lineage>
        <taxon>Bacteria</taxon>
        <taxon>Pseudomonadati</taxon>
        <taxon>Pseudomonadota</taxon>
        <taxon>Gammaproteobacteria</taxon>
        <taxon>Candidatus Competibacteraceae</taxon>
        <taxon>Plasticicumulans</taxon>
    </lineage>
</organism>
<dbReference type="PANTHER" id="PTHR30244:SF34">
    <property type="entry name" value="DTDP-4-AMINO-4,6-DIDEOXYGALACTOSE TRANSAMINASE"/>
    <property type="match status" value="1"/>
</dbReference>
<keyword evidence="7" id="KW-1185">Reference proteome</keyword>
<dbReference type="InterPro" id="IPR015424">
    <property type="entry name" value="PyrdxlP-dep_Trfase"/>
</dbReference>
<reference evidence="6 7" key="1">
    <citation type="submission" date="2019-03" db="EMBL/GenBank/DDBJ databases">
        <title>Genomic Encyclopedia of Type Strains, Phase IV (KMG-IV): sequencing the most valuable type-strain genomes for metagenomic binning, comparative biology and taxonomic classification.</title>
        <authorList>
            <person name="Goeker M."/>
        </authorList>
    </citation>
    <scope>NUCLEOTIDE SEQUENCE [LARGE SCALE GENOMIC DNA]</scope>
    <source>
        <strain evidence="6 7">DSM 25287</strain>
    </source>
</reference>
<dbReference type="PANTHER" id="PTHR30244">
    <property type="entry name" value="TRANSAMINASE"/>
    <property type="match status" value="1"/>
</dbReference>
<protein>
    <submittedName>
        <fullName evidence="6">dTDP-4-amino-4,6-dideoxygalactose transaminase</fullName>
    </submittedName>
</protein>
<dbReference type="RefSeq" id="WP_132543580.1">
    <property type="nucleotide sequence ID" value="NZ_SLWY01000014.1"/>
</dbReference>
<evidence type="ECO:0000256" key="1">
    <source>
        <dbReference type="ARBA" id="ARBA00022898"/>
    </source>
</evidence>
<evidence type="ECO:0000256" key="3">
    <source>
        <dbReference type="PIRSR" id="PIRSR000390-1"/>
    </source>
</evidence>
<sequence length="418" mass="45047">MALASLNRSRIALVAELIVVSERIGLCFAEWHSEEWLAAFRAIASGHVASGPAIERLCDALVAVLGGKAHVELVGSGRVALGLALAVFRQRRSQCTRVIVPAYICDSVVDTVRAAGLEPVFVDIGSDLNLTVDGVANALDARVLAVIAPHMYACPAPISALESLCQDAGVYLVDDAAQVLGVTQEGRPLGTFGDVGLLSFAQSKTVVTGVLGSGGALVINRADWSVPMRTICDSLPAPQRRLRAWMHFVLSYLAAPYLGPFGQIDYYLAAAKLRVGMSQRAQQLHHYYNRTRISGLEAAIALPQIARLPDYLTARRGVLELYARALAGSEIIFPQFTPGRYLSKVVLLLPKEQVMSETRRRLAVAGVASRRGYPARSEGGRAAGWAPRLLEVPSFSGMPARQIERVCEALRSRPLKNT</sequence>
<dbReference type="InterPro" id="IPR000653">
    <property type="entry name" value="DegT/StrS_aminotransferase"/>
</dbReference>
<comment type="caution">
    <text evidence="6">The sequence shown here is derived from an EMBL/GenBank/DDBJ whole genome shotgun (WGS) entry which is preliminary data.</text>
</comment>
<evidence type="ECO:0000256" key="5">
    <source>
        <dbReference type="RuleBase" id="RU004508"/>
    </source>
</evidence>
<dbReference type="OrthoDB" id="9804264at2"/>
<evidence type="ECO:0000313" key="6">
    <source>
        <dbReference type="EMBL" id="TCO80452.1"/>
    </source>
</evidence>
<dbReference type="GO" id="GO:0008483">
    <property type="term" value="F:transaminase activity"/>
    <property type="evidence" value="ECO:0007669"/>
    <property type="project" value="TreeGrafter"/>
</dbReference>
<proteinExistence type="inferred from homology"/>
<evidence type="ECO:0000256" key="2">
    <source>
        <dbReference type="ARBA" id="ARBA00037999"/>
    </source>
</evidence>
<dbReference type="GO" id="GO:0000271">
    <property type="term" value="P:polysaccharide biosynthetic process"/>
    <property type="evidence" value="ECO:0007669"/>
    <property type="project" value="TreeGrafter"/>
</dbReference>
<evidence type="ECO:0000313" key="7">
    <source>
        <dbReference type="Proteomes" id="UP000295765"/>
    </source>
</evidence>
<evidence type="ECO:0000256" key="4">
    <source>
        <dbReference type="PIRSR" id="PIRSR000390-2"/>
    </source>
</evidence>
<dbReference type="Pfam" id="PF01041">
    <property type="entry name" value="DegT_DnrJ_EryC1"/>
    <property type="match status" value="2"/>
</dbReference>
<dbReference type="AlphaFoldDB" id="A0A4R2L3Z3"/>
<dbReference type="InterPro" id="IPR015421">
    <property type="entry name" value="PyrdxlP-dep_Trfase_major"/>
</dbReference>
<feature type="modified residue" description="N6-(pyridoxal phosphate)lysine" evidence="4">
    <location>
        <position position="204"/>
    </location>
</feature>
<dbReference type="InterPro" id="IPR015422">
    <property type="entry name" value="PyrdxlP-dep_Trfase_small"/>
</dbReference>
<dbReference type="Gene3D" id="3.40.640.10">
    <property type="entry name" value="Type I PLP-dependent aspartate aminotransferase-like (Major domain)"/>
    <property type="match status" value="1"/>
</dbReference>
<keyword evidence="1 4" id="KW-0663">Pyridoxal phosphate</keyword>